<dbReference type="RefSeq" id="WP_379870026.1">
    <property type="nucleotide sequence ID" value="NZ_JBHTBH010000003.1"/>
</dbReference>
<evidence type="ECO:0000259" key="3">
    <source>
        <dbReference type="Pfam" id="PF26571"/>
    </source>
</evidence>
<dbReference type="EMBL" id="JBHTBH010000003">
    <property type="protein sequence ID" value="MFC7327626.1"/>
    <property type="molecule type" value="Genomic_DNA"/>
</dbReference>
<feature type="chain" id="PRO_5047108117" evidence="2">
    <location>
        <begin position="36"/>
        <end position="326"/>
    </location>
</feature>
<keyword evidence="2" id="KW-0732">Signal</keyword>
<sequence length="326" mass="35649">MHTLLFPASRTARRAAAFAGLLSALVFVLPGTAYADPEDELSLEELNERAEELETEYNGELRQYTDARETAEEAEARLTEVDEQLAQARDSVGRFAATQYQGTGLDPAIELALSSSPENMLQDAAVLGQLSHSNSSRVLALTELREEREQASEEADAALAEARELVGDLEEQRDEILARIERYEREQVPEPAAGAGNGTVPESAKGWGFDGATPRMAAIRDEIIMTFGAPYEVGCLRPGDPGEHGSGRACDFMMSAAGASPSSANQELGDQIAEYARANADRLGVMYVIWEQRIWDSRNPGAGWRQMEDRGSITQNHYDHVHVSSF</sequence>
<protein>
    <submittedName>
        <fullName evidence="4">Coiled-coil domain-containing protein</fullName>
    </submittedName>
</protein>
<comment type="caution">
    <text evidence="4">The sequence shown here is derived from an EMBL/GenBank/DDBJ whole genome shotgun (WGS) entry which is preliminary data.</text>
</comment>
<feature type="coiled-coil region" evidence="1">
    <location>
        <begin position="36"/>
        <end position="91"/>
    </location>
</feature>
<dbReference type="Proteomes" id="UP001596540">
    <property type="component" value="Unassembled WGS sequence"/>
</dbReference>
<dbReference type="Pfam" id="PF26571">
    <property type="entry name" value="VldE"/>
    <property type="match status" value="1"/>
</dbReference>
<name>A0ABW2KEG4_9ACTN</name>
<feature type="signal peptide" evidence="2">
    <location>
        <begin position="1"/>
        <end position="35"/>
    </location>
</feature>
<reference evidence="5" key="1">
    <citation type="journal article" date="2019" name="Int. J. Syst. Evol. Microbiol.">
        <title>The Global Catalogue of Microorganisms (GCM) 10K type strain sequencing project: providing services to taxonomists for standard genome sequencing and annotation.</title>
        <authorList>
            <consortium name="The Broad Institute Genomics Platform"/>
            <consortium name="The Broad Institute Genome Sequencing Center for Infectious Disease"/>
            <person name="Wu L."/>
            <person name="Ma J."/>
        </authorList>
    </citation>
    <scope>NUCLEOTIDE SEQUENCE [LARGE SCALE GENOMIC DNA]</scope>
    <source>
        <strain evidence="5">CGMCC 4.7382</strain>
    </source>
</reference>
<keyword evidence="1" id="KW-0175">Coiled coil</keyword>
<evidence type="ECO:0000256" key="2">
    <source>
        <dbReference type="SAM" id="SignalP"/>
    </source>
</evidence>
<evidence type="ECO:0000256" key="1">
    <source>
        <dbReference type="SAM" id="Coils"/>
    </source>
</evidence>
<proteinExistence type="predicted"/>
<keyword evidence="5" id="KW-1185">Reference proteome</keyword>
<organism evidence="4 5">
    <name type="scientific">Marinactinospora rubrisoli</name>
    <dbReference type="NCBI Taxonomy" id="2715399"/>
    <lineage>
        <taxon>Bacteria</taxon>
        <taxon>Bacillati</taxon>
        <taxon>Actinomycetota</taxon>
        <taxon>Actinomycetes</taxon>
        <taxon>Streptosporangiales</taxon>
        <taxon>Nocardiopsidaceae</taxon>
        <taxon>Marinactinospora</taxon>
    </lineage>
</organism>
<dbReference type="InterPro" id="IPR058593">
    <property type="entry name" value="ARB_07466-like_C"/>
</dbReference>
<accession>A0ABW2KEG4</accession>
<evidence type="ECO:0000313" key="4">
    <source>
        <dbReference type="EMBL" id="MFC7327626.1"/>
    </source>
</evidence>
<evidence type="ECO:0000313" key="5">
    <source>
        <dbReference type="Proteomes" id="UP001596540"/>
    </source>
</evidence>
<gene>
    <name evidence="4" type="ORF">ACFQRF_07705</name>
</gene>
<feature type="domain" description="ARB-07466-like C-terminal" evidence="3">
    <location>
        <begin position="210"/>
        <end position="318"/>
    </location>
</feature>
<feature type="coiled-coil region" evidence="1">
    <location>
        <begin position="141"/>
        <end position="186"/>
    </location>
</feature>